<evidence type="ECO:0000256" key="7">
    <source>
        <dbReference type="ARBA" id="ARBA00023077"/>
    </source>
</evidence>
<dbReference type="InterPro" id="IPR011276">
    <property type="entry name" value="TonB_haem/Hb_rcpt"/>
</dbReference>
<evidence type="ECO:0000256" key="12">
    <source>
        <dbReference type="RuleBase" id="RU003357"/>
    </source>
</evidence>
<keyword evidence="9 16" id="KW-0675">Receptor</keyword>
<name>A0A4Y5YYN0_9GAMM</name>
<evidence type="ECO:0000256" key="13">
    <source>
        <dbReference type="SAM" id="SignalP"/>
    </source>
</evidence>
<evidence type="ECO:0000256" key="6">
    <source>
        <dbReference type="ARBA" id="ARBA00022729"/>
    </source>
</evidence>
<dbReference type="InterPro" id="IPR010949">
    <property type="entry name" value="TonB_Hb/transfer/lactofer_rcpt"/>
</dbReference>
<evidence type="ECO:0000259" key="14">
    <source>
        <dbReference type="Pfam" id="PF00593"/>
    </source>
</evidence>
<comment type="subcellular location">
    <subcellularLocation>
        <location evidence="1 11">Cell outer membrane</location>
        <topology evidence="1 11">Multi-pass membrane protein</topology>
    </subcellularLocation>
</comment>
<evidence type="ECO:0000256" key="3">
    <source>
        <dbReference type="ARBA" id="ARBA00022448"/>
    </source>
</evidence>
<dbReference type="InterPro" id="IPR039426">
    <property type="entry name" value="TonB-dep_rcpt-like"/>
</dbReference>
<feature type="domain" description="TonB-dependent receptor plug" evidence="15">
    <location>
        <begin position="57"/>
        <end position="166"/>
    </location>
</feature>
<dbReference type="EMBL" id="CP041046">
    <property type="protein sequence ID" value="QDE38041.1"/>
    <property type="molecule type" value="Genomic_DNA"/>
</dbReference>
<keyword evidence="17" id="KW-1185">Reference proteome</keyword>
<dbReference type="InterPro" id="IPR037066">
    <property type="entry name" value="Plug_dom_sf"/>
</dbReference>
<dbReference type="NCBIfam" id="TIGR01786">
    <property type="entry name" value="TonB-hemlactrns"/>
    <property type="match status" value="1"/>
</dbReference>
<dbReference type="GO" id="GO:0015344">
    <property type="term" value="F:siderophore uptake transmembrane transporter activity"/>
    <property type="evidence" value="ECO:0007669"/>
    <property type="project" value="TreeGrafter"/>
</dbReference>
<dbReference type="GO" id="GO:0009279">
    <property type="term" value="C:cell outer membrane"/>
    <property type="evidence" value="ECO:0007669"/>
    <property type="project" value="UniProtKB-SubCell"/>
</dbReference>
<dbReference type="NCBIfam" id="TIGR01785">
    <property type="entry name" value="TonB-hemin"/>
    <property type="match status" value="1"/>
</dbReference>
<evidence type="ECO:0000256" key="9">
    <source>
        <dbReference type="ARBA" id="ARBA00023170"/>
    </source>
</evidence>
<organism evidence="16 17">
    <name type="scientific">Luteibacter pinisoli</name>
    <dbReference type="NCBI Taxonomy" id="2589080"/>
    <lineage>
        <taxon>Bacteria</taxon>
        <taxon>Pseudomonadati</taxon>
        <taxon>Pseudomonadota</taxon>
        <taxon>Gammaproteobacteria</taxon>
        <taxon>Lysobacterales</taxon>
        <taxon>Rhodanobacteraceae</taxon>
        <taxon>Luteibacter</taxon>
    </lineage>
</organism>
<keyword evidence="5 11" id="KW-0812">Transmembrane</keyword>
<gene>
    <name evidence="16" type="ORF">FIV34_01935</name>
</gene>
<keyword evidence="7 12" id="KW-0798">TonB box</keyword>
<dbReference type="KEGG" id="lpy:FIV34_01935"/>
<dbReference type="InterPro" id="IPR036942">
    <property type="entry name" value="Beta-barrel_TonB_sf"/>
</dbReference>
<protein>
    <submittedName>
        <fullName evidence="16">TonB-dependent hemoglobin/transferrin/lactoferrin family receptor</fullName>
    </submittedName>
</protein>
<evidence type="ECO:0000256" key="2">
    <source>
        <dbReference type="ARBA" id="ARBA00008143"/>
    </source>
</evidence>
<dbReference type="AlphaFoldDB" id="A0A4Y5YYN0"/>
<keyword evidence="8 11" id="KW-0472">Membrane</keyword>
<dbReference type="OrthoDB" id="9764669at2"/>
<dbReference type="Gene3D" id="2.40.170.20">
    <property type="entry name" value="TonB-dependent receptor, beta-barrel domain"/>
    <property type="match status" value="1"/>
</dbReference>
<evidence type="ECO:0000256" key="11">
    <source>
        <dbReference type="PROSITE-ProRule" id="PRU01360"/>
    </source>
</evidence>
<feature type="domain" description="TonB-dependent receptor-like beta-barrel" evidence="14">
    <location>
        <begin position="271"/>
        <end position="720"/>
    </location>
</feature>
<dbReference type="SUPFAM" id="SSF56935">
    <property type="entry name" value="Porins"/>
    <property type="match status" value="1"/>
</dbReference>
<proteinExistence type="inferred from homology"/>
<dbReference type="CDD" id="cd01347">
    <property type="entry name" value="ligand_gated_channel"/>
    <property type="match status" value="1"/>
</dbReference>
<keyword evidence="4 11" id="KW-1134">Transmembrane beta strand</keyword>
<feature type="chain" id="PRO_5021280178" evidence="13">
    <location>
        <begin position="28"/>
        <end position="773"/>
    </location>
</feature>
<dbReference type="Proteomes" id="UP000316093">
    <property type="component" value="Chromosome"/>
</dbReference>
<evidence type="ECO:0000256" key="5">
    <source>
        <dbReference type="ARBA" id="ARBA00022692"/>
    </source>
</evidence>
<dbReference type="PANTHER" id="PTHR30069">
    <property type="entry name" value="TONB-DEPENDENT OUTER MEMBRANE RECEPTOR"/>
    <property type="match status" value="1"/>
</dbReference>
<evidence type="ECO:0000256" key="10">
    <source>
        <dbReference type="ARBA" id="ARBA00023237"/>
    </source>
</evidence>
<keyword evidence="3 11" id="KW-0813">Transport</keyword>
<dbReference type="InterPro" id="IPR000531">
    <property type="entry name" value="Beta-barrel_TonB"/>
</dbReference>
<evidence type="ECO:0000313" key="17">
    <source>
        <dbReference type="Proteomes" id="UP000316093"/>
    </source>
</evidence>
<dbReference type="PROSITE" id="PS52016">
    <property type="entry name" value="TONB_DEPENDENT_REC_3"/>
    <property type="match status" value="1"/>
</dbReference>
<dbReference type="GO" id="GO:0015232">
    <property type="term" value="F:heme transmembrane transporter activity"/>
    <property type="evidence" value="ECO:0007669"/>
    <property type="project" value="InterPro"/>
</dbReference>
<evidence type="ECO:0000259" key="15">
    <source>
        <dbReference type="Pfam" id="PF07715"/>
    </source>
</evidence>
<dbReference type="GO" id="GO:0044718">
    <property type="term" value="P:siderophore transmembrane transport"/>
    <property type="evidence" value="ECO:0007669"/>
    <property type="project" value="TreeGrafter"/>
</dbReference>
<dbReference type="InterPro" id="IPR012910">
    <property type="entry name" value="Plug_dom"/>
</dbReference>
<feature type="signal peptide" evidence="13">
    <location>
        <begin position="1"/>
        <end position="27"/>
    </location>
</feature>
<keyword evidence="10 11" id="KW-0998">Cell outer membrane</keyword>
<dbReference type="Gene3D" id="2.170.130.10">
    <property type="entry name" value="TonB-dependent receptor, plug domain"/>
    <property type="match status" value="1"/>
</dbReference>
<evidence type="ECO:0000256" key="8">
    <source>
        <dbReference type="ARBA" id="ARBA00023136"/>
    </source>
</evidence>
<keyword evidence="6 13" id="KW-0732">Signal</keyword>
<reference evidence="16 17" key="1">
    <citation type="submission" date="2019-06" db="EMBL/GenBank/DDBJ databases">
        <title>A complete genome sequence for Luteibacter pinisoli MAH-14.</title>
        <authorList>
            <person name="Baltrus D.A."/>
        </authorList>
    </citation>
    <scope>NUCLEOTIDE SEQUENCE [LARGE SCALE GENOMIC DNA]</scope>
    <source>
        <strain evidence="16 17">MAH-14</strain>
    </source>
</reference>
<dbReference type="PANTHER" id="PTHR30069:SF29">
    <property type="entry name" value="HEMOGLOBIN AND HEMOGLOBIN-HAPTOGLOBIN-BINDING PROTEIN 1-RELATED"/>
    <property type="match status" value="1"/>
</dbReference>
<comment type="similarity">
    <text evidence="2">Belongs to the TonB-dependent receptor family. Hemoglobin/haptoglobin binding protein subfamily.</text>
</comment>
<evidence type="ECO:0000256" key="1">
    <source>
        <dbReference type="ARBA" id="ARBA00004571"/>
    </source>
</evidence>
<accession>A0A4Y5YYN0</accession>
<sequence>MHVFTTRKNLLAAAVGAALFCATAAHAADAPAAAPATTADDLPRITVTAIGSSLRFDVPATVTVIDRQKMDRHLVANIRDLVKYEPGVSVVGTAGRWGLDSYNIRGLDGNRVSILTDGVPASSSFGFSTTGMRAGRSFVDPDTLKSVEISRGPASALNPSDSLGGTVRYTTKDPADYLRDGKDTYVSVRERYDSADRSLGTSLTLAGGRPDNGLVIVANHIEGHDLGNKGDVATQDFTRTRPDPLTQNTTSLLAKYVHVAASGREDRVTADFYRNNVDTNVLSAVGQSGTTKLLTDTANDRATRQRVAVGQRFPTIHLGIADTLEWDAYWQESETESQTRTLANVPSRAATYDRLYLSDLQEKLFGGHLTLGKTIDSGSVRQHITYGVEASRTTPTGQLGGQGTNVATGITSSSSPYMPENYPLRFFPRNDTDRYAVFAQDEIDLMDGRLRITPGVRWDHYAFKPDQDDPYYQSSFVQEGLDDVKKNRFSPKLGVTWSVTDNVELFGNYSQGFRPPLYNELAVAWGTARLYGIVPNPNLKPETSKGIEIGVRGNGDLGYFSASAYYNRYRNFIYGGFTLPRSEWPQWAVNQNLLIVMQSVNFPKATIKGVEASGGLMLGALTDTLQGWRVEGNLAASKGDKKTYEGGWSPLNSVDPLTATLGIAYDAKAWGAELIGKGVKRKSRLDDDTTFRAPGYATLDLYAHWKPWEPLELMAGVTNIADRKYWDWGSLHGGVLTNVATGGGIDDAQARNAQIERLTMPGRALVVSARYTF</sequence>
<dbReference type="Pfam" id="PF00593">
    <property type="entry name" value="TonB_dep_Rec_b-barrel"/>
    <property type="match status" value="1"/>
</dbReference>
<evidence type="ECO:0000256" key="4">
    <source>
        <dbReference type="ARBA" id="ARBA00022452"/>
    </source>
</evidence>
<dbReference type="Pfam" id="PF07715">
    <property type="entry name" value="Plug"/>
    <property type="match status" value="1"/>
</dbReference>
<evidence type="ECO:0000313" key="16">
    <source>
        <dbReference type="EMBL" id="QDE38041.1"/>
    </source>
</evidence>